<evidence type="ECO:0000256" key="2">
    <source>
        <dbReference type="ARBA" id="ARBA00023157"/>
    </source>
</evidence>
<sequence>MRAYRDGGWKPLDATLVKQPDGSIAPKLASSPLTLSGGGSGPLAQMKSGSRSLSLSLPDALVKDLPTPTLEGPTATYSLMAGIDLKVTADPQGGFSEVLVVKDATAAANPVLKSLSFTTRATGVDLGTDEAGNITGKDKHGQVVFSAPAPVRGVWDSAVDTSAATVTDPSNGQVLDARSGSPALSSEAGPGATARVAPLKAEYGGGAITLTPDPALLSGTNTTWPLYIDPTYSAAGSTRLGWTYVSSAFKTTSYWNTTDSEGLRVGDNNWESPFFVGRAFAKMSVPSAIYGAQVSSSTFYATETWSPSCTGTDVELWQTGAISGSTTWNNQPAWSTRSDTLNVANGYSSKCPAASVGFNTTALMQSAANGNWGDITLGLRATNESDGYGYKKFQPSSMYMETKYNHVPTTPSTLSTSPATSCTAATPTVIGNGDVMLRAAVSDPDGGNLGVAFRLVKTATGTVVASSDASNLSATSGTTAQLLVGRQALMNASGGAATTFSWNVYTNDGFVNSGTSATCKFTFDPTAPGKPTAAVGSGPFTVGTPTQVSISANPVGTAPASYTYQLNGAAPSTVTALSGAATVSIKPNRAHNVLTVTALSAGGNPSGDSEVVELDAAPAATAPENDLTGDGRTDLAVVGSQSSLPSGLWMASGTTTKSLNTAADNLGAKGTAGTSPSPTDWNGTQAIIGHFRSGAGFNDVLQYNPATGAGMVLYGNGDGSALDPLISRSVPSVAFTSPTTSAKATWVANAGQLYITAAQGDPNPFPSLLSILDGSLYLQPTAAMPGGFFPAEVDLSDINPTGTGTWAGWTIVTALGTDNMPGMFTRSDTGGQLYYYSAANLLDLTLGNTVTPVLVASSGWTKAARPALQAADIDRNGTLDLWSVNTSGAATANLFNGTTLSGQSAQTLLATTHTWPLDDNATEGAQATTAADRTGTLNLSGQAGATWSSKDLFSPDVRLNGTSAGVLSTSASAVNVANSFTVSVWTKPDVADGTVLSQDGTTSAGFKLYADAASKHWIFCLATADTSAPSWDCAATGAAVQLGAWTHLTATYNQNTNILSLYVNGIVANTSAHTAVTGFTKGLRIGDLLANGTRQSFYKGAVSNVQTWAGTALTPTQVALLSGTPGYVLFPSDDTNYPSGTTWAAGRANMSFRNGILTISNPGYGTWTYGSTNSTSASVMTLQPDGNLVAYPQAAHTTGTALWGTSTNNAPGDVMFFQPDGNLVIYKPDGTPIWSSGTYRRAWHNNAAVDEAGGTGKLRYADFNGDGKADAITIADNGAVNVKLNAGGDGHGGWQDIGQVTTGTTTDWTKVRFADWDGDGKADYLVFNGGAVNAWLNAGGDGHGGWIYYGQVTTGSTGDSDHVRFADFDGDGKTDYLTFSDSGALTVYLNNGGDGHGGFTPLGQLATGTTSDRTRIRLTDLDGDGKADYTIVNTDGSITTYINHGGDGRGGWVLRPVISTGHTTTKSQVDFTDIDADGRADYLLINSTTHAWLTNGGDDFATPGWTDWGQILDAV</sequence>
<proteinExistence type="predicted"/>
<dbReference type="InterPro" id="IPR013320">
    <property type="entry name" value="ConA-like_dom_sf"/>
</dbReference>
<dbReference type="SMART" id="SM00108">
    <property type="entry name" value="B_lectin"/>
    <property type="match status" value="1"/>
</dbReference>
<dbReference type="InterPro" id="IPR028994">
    <property type="entry name" value="Integrin_alpha_N"/>
</dbReference>
<reference evidence="6" key="1">
    <citation type="journal article" date="2019" name="Int. J. Syst. Evol. Microbiol.">
        <title>The Global Catalogue of Microorganisms (GCM) 10K type strain sequencing project: providing services to taxonomists for standard genome sequencing and annotation.</title>
        <authorList>
            <consortium name="The Broad Institute Genomics Platform"/>
            <consortium name="The Broad Institute Genome Sequencing Center for Infectious Disease"/>
            <person name="Wu L."/>
            <person name="Ma J."/>
        </authorList>
    </citation>
    <scope>NUCLEOTIDE SEQUENCE [LARGE SCALE GENOMIC DNA]</scope>
    <source>
        <strain evidence="6">JCM 14559</strain>
    </source>
</reference>
<feature type="region of interest" description="Disordered" evidence="3">
    <location>
        <begin position="165"/>
        <end position="191"/>
    </location>
</feature>
<dbReference type="PROSITE" id="PS50927">
    <property type="entry name" value="BULB_LECTIN"/>
    <property type="match status" value="1"/>
</dbReference>
<dbReference type="InterPro" id="IPR001480">
    <property type="entry name" value="Bulb-type_lectin_dom"/>
</dbReference>
<gene>
    <name evidence="5" type="ORF">GCM10009759_69240</name>
</gene>
<evidence type="ECO:0000313" key="6">
    <source>
        <dbReference type="Proteomes" id="UP001500897"/>
    </source>
</evidence>
<dbReference type="PANTHER" id="PTHR46580">
    <property type="entry name" value="SENSOR KINASE-RELATED"/>
    <property type="match status" value="1"/>
</dbReference>
<keyword evidence="2" id="KW-1015">Disulfide bond</keyword>
<evidence type="ECO:0000259" key="4">
    <source>
        <dbReference type="PROSITE" id="PS50927"/>
    </source>
</evidence>
<accession>A0ABP5JN94</accession>
<dbReference type="InterPro" id="IPR006558">
    <property type="entry name" value="LamG-like"/>
</dbReference>
<dbReference type="InterPro" id="IPR013517">
    <property type="entry name" value="FG-GAP"/>
</dbReference>
<dbReference type="EMBL" id="BAAANS010000072">
    <property type="protein sequence ID" value="GAA2120390.1"/>
    <property type="molecule type" value="Genomic_DNA"/>
</dbReference>
<protein>
    <recommendedName>
        <fullName evidence="4">Bulb-type lectin domain-containing protein</fullName>
    </recommendedName>
</protein>
<name>A0ABP5JN94_9ACTN</name>
<dbReference type="SMART" id="SM00560">
    <property type="entry name" value="LamGL"/>
    <property type="match status" value="1"/>
</dbReference>
<comment type="caution">
    <text evidence="5">The sequence shown here is derived from an EMBL/GenBank/DDBJ whole genome shotgun (WGS) entry which is preliminary data.</text>
</comment>
<keyword evidence="1" id="KW-0732">Signal</keyword>
<dbReference type="SUPFAM" id="SSF69318">
    <property type="entry name" value="Integrin alpha N-terminal domain"/>
    <property type="match status" value="2"/>
</dbReference>
<dbReference type="Gene3D" id="2.60.120.200">
    <property type="match status" value="1"/>
</dbReference>
<dbReference type="Proteomes" id="UP001500897">
    <property type="component" value="Unassembled WGS sequence"/>
</dbReference>
<dbReference type="Gene3D" id="2.90.10.10">
    <property type="entry name" value="Bulb-type lectin domain"/>
    <property type="match status" value="1"/>
</dbReference>
<evidence type="ECO:0000256" key="1">
    <source>
        <dbReference type="ARBA" id="ARBA00022729"/>
    </source>
</evidence>
<feature type="domain" description="Bulb-type lectin" evidence="4">
    <location>
        <begin position="1104"/>
        <end position="1238"/>
    </location>
</feature>
<evidence type="ECO:0000256" key="3">
    <source>
        <dbReference type="SAM" id="MobiDB-lite"/>
    </source>
</evidence>
<evidence type="ECO:0000313" key="5">
    <source>
        <dbReference type="EMBL" id="GAA2120390.1"/>
    </source>
</evidence>
<keyword evidence="6" id="KW-1185">Reference proteome</keyword>
<organism evidence="5 6">
    <name type="scientific">Kitasatospora saccharophila</name>
    <dbReference type="NCBI Taxonomy" id="407973"/>
    <lineage>
        <taxon>Bacteria</taxon>
        <taxon>Bacillati</taxon>
        <taxon>Actinomycetota</taxon>
        <taxon>Actinomycetes</taxon>
        <taxon>Kitasatosporales</taxon>
        <taxon>Streptomycetaceae</taxon>
        <taxon>Kitasatospora</taxon>
    </lineage>
</organism>
<dbReference type="SUPFAM" id="SSF49899">
    <property type="entry name" value="Concanavalin A-like lectins/glucanases"/>
    <property type="match status" value="1"/>
</dbReference>
<dbReference type="InterPro" id="IPR036426">
    <property type="entry name" value="Bulb-type_lectin_dom_sf"/>
</dbReference>
<dbReference type="Pfam" id="PF13517">
    <property type="entry name" value="FG-GAP_3"/>
    <property type="match status" value="2"/>
</dbReference>